<organism evidence="1 2">
    <name type="scientific">Gigaspora margarita</name>
    <dbReference type="NCBI Taxonomy" id="4874"/>
    <lineage>
        <taxon>Eukaryota</taxon>
        <taxon>Fungi</taxon>
        <taxon>Fungi incertae sedis</taxon>
        <taxon>Mucoromycota</taxon>
        <taxon>Glomeromycotina</taxon>
        <taxon>Glomeromycetes</taxon>
        <taxon>Diversisporales</taxon>
        <taxon>Gigasporaceae</taxon>
        <taxon>Gigaspora</taxon>
    </lineage>
</organism>
<keyword evidence="2" id="KW-1185">Reference proteome</keyword>
<protein>
    <submittedName>
        <fullName evidence="1">Uncharacterized protein</fullName>
    </submittedName>
</protein>
<evidence type="ECO:0000313" key="1">
    <source>
        <dbReference type="EMBL" id="KAF0555162.1"/>
    </source>
</evidence>
<gene>
    <name evidence="1" type="ORF">F8M41_017927</name>
</gene>
<dbReference type="Proteomes" id="UP000439903">
    <property type="component" value="Unassembled WGS sequence"/>
</dbReference>
<dbReference type="OrthoDB" id="2335652at2759"/>
<accession>A0A8H4B2Q4</accession>
<dbReference type="AlphaFoldDB" id="A0A8H4B2Q4"/>
<sequence>MSVNNAMMPLQGYIVWRSLATSTYEDITLEFVKNHLGLYYIKYMETFVIFTIPNVGEILNIRDGSTVTPNCFILFRREVRLCISSIGLRIGRTALSRHMSNIWQDLRINEPNLVDLFREVANNAARTFNDQRLRIRLIDGSHL</sequence>
<reference evidence="1 2" key="1">
    <citation type="journal article" date="2019" name="Environ. Microbiol.">
        <title>At the nexus of three kingdoms: the genome of the mycorrhizal fungus Gigaspora margarita provides insights into plant, endobacterial and fungal interactions.</title>
        <authorList>
            <person name="Venice F."/>
            <person name="Ghignone S."/>
            <person name="Salvioli di Fossalunga A."/>
            <person name="Amselem J."/>
            <person name="Novero M."/>
            <person name="Xianan X."/>
            <person name="Sedzielewska Toro K."/>
            <person name="Morin E."/>
            <person name="Lipzen A."/>
            <person name="Grigoriev I.V."/>
            <person name="Henrissat B."/>
            <person name="Martin F.M."/>
            <person name="Bonfante P."/>
        </authorList>
    </citation>
    <scope>NUCLEOTIDE SEQUENCE [LARGE SCALE GENOMIC DNA]</scope>
    <source>
        <strain evidence="1 2">BEG34</strain>
    </source>
</reference>
<comment type="caution">
    <text evidence="1">The sequence shown here is derived from an EMBL/GenBank/DDBJ whole genome shotgun (WGS) entry which is preliminary data.</text>
</comment>
<dbReference type="EMBL" id="WTPW01000043">
    <property type="protein sequence ID" value="KAF0555162.1"/>
    <property type="molecule type" value="Genomic_DNA"/>
</dbReference>
<proteinExistence type="predicted"/>
<name>A0A8H4B2Q4_GIGMA</name>
<evidence type="ECO:0000313" key="2">
    <source>
        <dbReference type="Proteomes" id="UP000439903"/>
    </source>
</evidence>